<geneLocation type="plasmid" evidence="1 2">
    <name>pY5S7-1</name>
</geneLocation>
<accession>A0ABD8B2D5</accession>
<sequence>MGKTFRKRAKKIMVNGYQFHCVINEIPSNTFVNFKVYSSKTSYFEVLFTWEGSWHFNPHRPRNCELLIRHANEIGWAFKQEKNSLKIEEGDLLISKLGLTV</sequence>
<dbReference type="Proteomes" id="UP001364764">
    <property type="component" value="Plasmid pY5S7-1"/>
</dbReference>
<proteinExistence type="predicted"/>
<dbReference type="AlphaFoldDB" id="A0ABD8B2D5"/>
<organism evidence="1 2">
    <name type="scientific">Paenibacillus amylolyticus</name>
    <dbReference type="NCBI Taxonomy" id="1451"/>
    <lineage>
        <taxon>Bacteria</taxon>
        <taxon>Bacillati</taxon>
        <taxon>Bacillota</taxon>
        <taxon>Bacilli</taxon>
        <taxon>Bacillales</taxon>
        <taxon>Paenibacillaceae</taxon>
        <taxon>Paenibacillus</taxon>
    </lineage>
</organism>
<evidence type="ECO:0000313" key="2">
    <source>
        <dbReference type="Proteomes" id="UP001364764"/>
    </source>
</evidence>
<evidence type="ECO:0000313" key="1">
    <source>
        <dbReference type="EMBL" id="WWP24000.1"/>
    </source>
</evidence>
<keyword evidence="1" id="KW-0614">Plasmid</keyword>
<reference evidence="1 2" key="1">
    <citation type="submission" date="2024-02" db="EMBL/GenBank/DDBJ databases">
        <title>Complete sequences of two Paenibacillus sp. strains and one Lysinibacillus strain isolated from the environment on STAA medium highlight biotechnological potential.</title>
        <authorList>
            <person name="Attere S.A."/>
            <person name="Piche L.C."/>
            <person name="Intertaglia L."/>
            <person name="Lami R."/>
            <person name="Charette S.J."/>
            <person name="Vincent A.T."/>
        </authorList>
    </citation>
    <scope>NUCLEOTIDE SEQUENCE [LARGE SCALE GENOMIC DNA]</scope>
    <source>
        <strain evidence="1 2">Y5S-7</strain>
        <plasmid evidence="1 2">pY5S7-1</plasmid>
    </source>
</reference>
<dbReference type="RefSeq" id="WP_338709135.1">
    <property type="nucleotide sequence ID" value="NZ_CP145893.1"/>
</dbReference>
<name>A0ABD8B2D5_PAEAM</name>
<protein>
    <submittedName>
        <fullName evidence="1">Uncharacterized protein</fullName>
    </submittedName>
</protein>
<dbReference type="GeneID" id="93479906"/>
<gene>
    <name evidence="1" type="ORF">V6668_30535</name>
</gene>
<dbReference type="EMBL" id="CP145893">
    <property type="protein sequence ID" value="WWP24000.1"/>
    <property type="molecule type" value="Genomic_DNA"/>
</dbReference>